<accession>X1C6R3</accession>
<name>X1C6R3_9ZZZZ</name>
<comment type="caution">
    <text evidence="2">The sequence shown here is derived from an EMBL/GenBank/DDBJ whole genome shotgun (WGS) entry which is preliminary data.</text>
</comment>
<feature type="transmembrane region" description="Helical" evidence="1">
    <location>
        <begin position="193"/>
        <end position="215"/>
    </location>
</feature>
<organism evidence="2">
    <name type="scientific">marine sediment metagenome</name>
    <dbReference type="NCBI Taxonomy" id="412755"/>
    <lineage>
        <taxon>unclassified sequences</taxon>
        <taxon>metagenomes</taxon>
        <taxon>ecological metagenomes</taxon>
    </lineage>
</organism>
<keyword evidence="1" id="KW-0472">Membrane</keyword>
<protein>
    <submittedName>
        <fullName evidence="2">Uncharacterized protein</fullName>
    </submittedName>
</protein>
<keyword evidence="1" id="KW-1133">Transmembrane helix</keyword>
<evidence type="ECO:0000256" key="1">
    <source>
        <dbReference type="SAM" id="Phobius"/>
    </source>
</evidence>
<feature type="transmembrane region" description="Helical" evidence="1">
    <location>
        <begin position="119"/>
        <end position="138"/>
    </location>
</feature>
<feature type="transmembrane region" description="Helical" evidence="1">
    <location>
        <begin position="150"/>
        <end position="173"/>
    </location>
</feature>
<feature type="non-terminal residue" evidence="2">
    <location>
        <position position="271"/>
    </location>
</feature>
<gene>
    <name evidence="2" type="ORF">S01H4_50502</name>
</gene>
<evidence type="ECO:0000313" key="2">
    <source>
        <dbReference type="EMBL" id="GAG92083.1"/>
    </source>
</evidence>
<dbReference type="EMBL" id="BART01028678">
    <property type="protein sequence ID" value="GAG92083.1"/>
    <property type="molecule type" value="Genomic_DNA"/>
</dbReference>
<proteinExistence type="predicted"/>
<dbReference type="AlphaFoldDB" id="X1C6R3"/>
<dbReference type="PANTHER" id="PTHR10790:SF51">
    <property type="entry name" value="TETRATRICOPEPTIDE REPEAT PROTEIN"/>
    <property type="match status" value="1"/>
</dbReference>
<dbReference type="PANTHER" id="PTHR10790">
    <property type="entry name" value="TPR-DOMAIN CONTAINING PROTEIN"/>
    <property type="match status" value="1"/>
</dbReference>
<feature type="transmembrane region" description="Helical" evidence="1">
    <location>
        <begin position="12"/>
        <end position="28"/>
    </location>
</feature>
<feature type="non-terminal residue" evidence="2">
    <location>
        <position position="1"/>
    </location>
</feature>
<dbReference type="InterPro" id="IPR018746">
    <property type="entry name" value="DUF2298"/>
</dbReference>
<feature type="transmembrane region" description="Helical" evidence="1">
    <location>
        <begin position="65"/>
        <end position="85"/>
    </location>
</feature>
<dbReference type="Pfam" id="PF10060">
    <property type="entry name" value="DUF2298"/>
    <property type="match status" value="1"/>
</dbReference>
<keyword evidence="1" id="KW-0812">Transmembrane</keyword>
<reference evidence="2" key="1">
    <citation type="journal article" date="2014" name="Front. Microbiol.">
        <title>High frequency of phylogenetically diverse reductive dehalogenase-homologous genes in deep subseafloor sedimentary metagenomes.</title>
        <authorList>
            <person name="Kawai M."/>
            <person name="Futagami T."/>
            <person name="Toyoda A."/>
            <person name="Takaki Y."/>
            <person name="Nishi S."/>
            <person name="Hori S."/>
            <person name="Arai W."/>
            <person name="Tsubouchi T."/>
            <person name="Morono Y."/>
            <person name="Uchiyama I."/>
            <person name="Ito T."/>
            <person name="Fujiyama A."/>
            <person name="Inagaki F."/>
            <person name="Takami H."/>
        </authorList>
    </citation>
    <scope>NUCLEOTIDE SEQUENCE</scope>
    <source>
        <strain evidence="2">Expedition CK06-06</strain>
    </source>
</reference>
<feature type="transmembrane region" description="Helical" evidence="1">
    <location>
        <begin position="34"/>
        <end position="53"/>
    </location>
</feature>
<sequence>RGYAFSRTLGTLLWGYLFWLLASLHILPNDLTGLLFSITLLLILSGWALRSVGLEEIKKWWRSNYRLVIGIELLFLLAFAGWTIVRAANPEATGTEKPMELAFINAILKSDTFPPHDPWLSGYAISYYYFGYVLVAMLAKITSVTGAVAFNLGISVIFALSAVGAYGLVYNLLAALSTKHETPDDQSVARFSISALLGPFFLLIVSNLEGFFHMLHNRGIFWRMNDSGELTSKFWAWLDINDLNVPPLGELSWVPSRFWWWWRASRVVQDY</sequence>